<name>A0A6A5SGN8_9PLEO</name>
<keyword evidence="4" id="KW-1185">Reference proteome</keyword>
<proteinExistence type="predicted"/>
<keyword evidence="2" id="KW-1133">Transmembrane helix</keyword>
<dbReference type="AlphaFoldDB" id="A0A6A5SGN8"/>
<reference evidence="3" key="1">
    <citation type="journal article" date="2020" name="Stud. Mycol.">
        <title>101 Dothideomycetes genomes: a test case for predicting lifestyles and emergence of pathogens.</title>
        <authorList>
            <person name="Haridas S."/>
            <person name="Albert R."/>
            <person name="Binder M."/>
            <person name="Bloem J."/>
            <person name="Labutti K."/>
            <person name="Salamov A."/>
            <person name="Andreopoulos B."/>
            <person name="Baker S."/>
            <person name="Barry K."/>
            <person name="Bills G."/>
            <person name="Bluhm B."/>
            <person name="Cannon C."/>
            <person name="Castanera R."/>
            <person name="Culley D."/>
            <person name="Daum C."/>
            <person name="Ezra D."/>
            <person name="Gonzalez J."/>
            <person name="Henrissat B."/>
            <person name="Kuo A."/>
            <person name="Liang C."/>
            <person name="Lipzen A."/>
            <person name="Lutzoni F."/>
            <person name="Magnuson J."/>
            <person name="Mondo S."/>
            <person name="Nolan M."/>
            <person name="Ohm R."/>
            <person name="Pangilinan J."/>
            <person name="Park H.-J."/>
            <person name="Ramirez L."/>
            <person name="Alfaro M."/>
            <person name="Sun H."/>
            <person name="Tritt A."/>
            <person name="Yoshinaga Y."/>
            <person name="Zwiers L.-H."/>
            <person name="Turgeon B."/>
            <person name="Goodwin S."/>
            <person name="Spatafora J."/>
            <person name="Crous P."/>
            <person name="Grigoriev I."/>
        </authorList>
    </citation>
    <scope>NUCLEOTIDE SEQUENCE</scope>
    <source>
        <strain evidence="3">CBS 161.51</strain>
    </source>
</reference>
<feature type="transmembrane region" description="Helical" evidence="2">
    <location>
        <begin position="51"/>
        <end position="75"/>
    </location>
</feature>
<organism evidence="3 4">
    <name type="scientific">Clathrospora elynae</name>
    <dbReference type="NCBI Taxonomy" id="706981"/>
    <lineage>
        <taxon>Eukaryota</taxon>
        <taxon>Fungi</taxon>
        <taxon>Dikarya</taxon>
        <taxon>Ascomycota</taxon>
        <taxon>Pezizomycotina</taxon>
        <taxon>Dothideomycetes</taxon>
        <taxon>Pleosporomycetidae</taxon>
        <taxon>Pleosporales</taxon>
        <taxon>Diademaceae</taxon>
        <taxon>Clathrospora</taxon>
    </lineage>
</organism>
<feature type="compositionally biased region" description="Polar residues" evidence="1">
    <location>
        <begin position="165"/>
        <end position="186"/>
    </location>
</feature>
<keyword evidence="2" id="KW-0472">Membrane</keyword>
<dbReference type="EMBL" id="ML976074">
    <property type="protein sequence ID" value="KAF1939811.1"/>
    <property type="molecule type" value="Genomic_DNA"/>
</dbReference>
<dbReference type="Proteomes" id="UP000800038">
    <property type="component" value="Unassembled WGS sequence"/>
</dbReference>
<evidence type="ECO:0000256" key="1">
    <source>
        <dbReference type="SAM" id="MobiDB-lite"/>
    </source>
</evidence>
<evidence type="ECO:0000313" key="4">
    <source>
        <dbReference type="Proteomes" id="UP000800038"/>
    </source>
</evidence>
<gene>
    <name evidence="3" type="ORF">EJ02DRAFT_245523</name>
</gene>
<feature type="region of interest" description="Disordered" evidence="1">
    <location>
        <begin position="151"/>
        <end position="186"/>
    </location>
</feature>
<sequence length="204" mass="22254">MNILGKFGNTEEQNTFGYEGIHGSVSGYLVTGAPLLTPVCRLPVAPDYLLASYYSCLPTCLLLLLPVYVLLFACLQKTHYLLTFTNCHIYVLHRAHVPWRRITLHYSDMAMEPPPFMVTSGVLGATDQTCLKTTTSAMVLTNSDANNTSTMASVTACSSPPARTPSKNSQSTVSSRTSAPWTTRYNQGHGRCDGGVQCRYFSGP</sequence>
<evidence type="ECO:0000313" key="3">
    <source>
        <dbReference type="EMBL" id="KAF1939811.1"/>
    </source>
</evidence>
<accession>A0A6A5SGN8</accession>
<evidence type="ECO:0000256" key="2">
    <source>
        <dbReference type="SAM" id="Phobius"/>
    </source>
</evidence>
<protein>
    <submittedName>
        <fullName evidence="3">Uncharacterized protein</fullName>
    </submittedName>
</protein>
<keyword evidence="2" id="KW-0812">Transmembrane</keyword>